<evidence type="ECO:0000256" key="2">
    <source>
        <dbReference type="ARBA" id="ARBA00023015"/>
    </source>
</evidence>
<evidence type="ECO:0000256" key="5">
    <source>
        <dbReference type="ARBA" id="ARBA00023242"/>
    </source>
</evidence>
<accession>A0A6P5F788</accession>
<dbReference type="InterPro" id="IPR044787">
    <property type="entry name" value="HHO5-like"/>
</dbReference>
<sequence>MVKISIEPVFSKKSAATGKSIESIEEVMKVVKWIADVDSEIKKMMVFSKEFALSINVLSLLINLMKEEIKSHTAKFMHKTFLSWKTYLDETELTLQNNHNSKLDTKLVTSIQKHINSQESSEEKSHPLFKDVLAVDPNLKKEKEITMMPSDLSLSSSFHVENSCSILRLQQQRKTRRSWSKDLHELFLVALKQLGGSQTATPKRIREVMKVNGLTNDEVKSHLQKYRLYSQKNAKASHIVDRSLRLYGGVPREHYATWNHTASRSPESPLEFEKVDDELCFKEESADSGKDVRSQQALTFPVKGT</sequence>
<dbReference type="GO" id="GO:0003700">
    <property type="term" value="F:DNA-binding transcription factor activity"/>
    <property type="evidence" value="ECO:0007669"/>
    <property type="project" value="InterPro"/>
</dbReference>
<dbReference type="GeneID" id="109712719"/>
<keyword evidence="8" id="KW-1185">Reference proteome</keyword>
<dbReference type="RefSeq" id="XP_020092051.1">
    <property type="nucleotide sequence ID" value="XM_020236462.1"/>
</dbReference>
<keyword evidence="2" id="KW-0805">Transcription regulation</keyword>
<reference evidence="9" key="2">
    <citation type="submission" date="2025-08" db="UniProtKB">
        <authorList>
            <consortium name="RefSeq"/>
        </authorList>
    </citation>
    <scope>IDENTIFICATION</scope>
    <source>
        <tissue evidence="9">Leaf</tissue>
    </source>
</reference>
<evidence type="ECO:0000256" key="1">
    <source>
        <dbReference type="ARBA" id="ARBA00004123"/>
    </source>
</evidence>
<evidence type="ECO:0000313" key="9">
    <source>
        <dbReference type="RefSeq" id="XP_020092051.1"/>
    </source>
</evidence>
<evidence type="ECO:0000313" key="8">
    <source>
        <dbReference type="Proteomes" id="UP000515123"/>
    </source>
</evidence>
<dbReference type="Gene3D" id="1.10.10.60">
    <property type="entry name" value="Homeodomain-like"/>
    <property type="match status" value="1"/>
</dbReference>
<protein>
    <submittedName>
        <fullName evidence="9">Uncharacterized protein LOC109712719</fullName>
    </submittedName>
</protein>
<comment type="subcellular location">
    <subcellularLocation>
        <location evidence="1">Nucleus</location>
    </subcellularLocation>
</comment>
<dbReference type="SUPFAM" id="SSF46689">
    <property type="entry name" value="Homeodomain-like"/>
    <property type="match status" value="1"/>
</dbReference>
<evidence type="ECO:0000256" key="3">
    <source>
        <dbReference type="ARBA" id="ARBA00023125"/>
    </source>
</evidence>
<dbReference type="InterPro" id="IPR017930">
    <property type="entry name" value="Myb_dom"/>
</dbReference>
<feature type="domain" description="HTH myb-type" evidence="7">
    <location>
        <begin position="171"/>
        <end position="231"/>
    </location>
</feature>
<dbReference type="PANTHER" id="PTHR31003:SF3">
    <property type="entry name" value="HOMEODOMAIN-LIKE SUPERFAMILY PROTEIN-RELATED"/>
    <property type="match status" value="1"/>
</dbReference>
<dbReference type="GO" id="GO:0003677">
    <property type="term" value="F:DNA binding"/>
    <property type="evidence" value="ECO:0007669"/>
    <property type="project" value="UniProtKB-KW"/>
</dbReference>
<dbReference type="Pfam" id="PF00249">
    <property type="entry name" value="Myb_DNA-binding"/>
    <property type="match status" value="1"/>
</dbReference>
<dbReference type="InterPro" id="IPR009057">
    <property type="entry name" value="Homeodomain-like_sf"/>
</dbReference>
<dbReference type="InterPro" id="IPR006447">
    <property type="entry name" value="Myb_dom_plants"/>
</dbReference>
<name>A0A6P5F788_ANACO</name>
<organism evidence="8 9">
    <name type="scientific">Ananas comosus</name>
    <name type="common">Pineapple</name>
    <name type="synonym">Ananas ananas</name>
    <dbReference type="NCBI Taxonomy" id="4615"/>
    <lineage>
        <taxon>Eukaryota</taxon>
        <taxon>Viridiplantae</taxon>
        <taxon>Streptophyta</taxon>
        <taxon>Embryophyta</taxon>
        <taxon>Tracheophyta</taxon>
        <taxon>Spermatophyta</taxon>
        <taxon>Magnoliopsida</taxon>
        <taxon>Liliopsida</taxon>
        <taxon>Poales</taxon>
        <taxon>Bromeliaceae</taxon>
        <taxon>Bromelioideae</taxon>
        <taxon>Ananas</taxon>
    </lineage>
</organism>
<proteinExistence type="predicted"/>
<dbReference type="OrthoDB" id="691006at2759"/>
<dbReference type="NCBIfam" id="TIGR01557">
    <property type="entry name" value="myb_SHAQKYF"/>
    <property type="match status" value="1"/>
</dbReference>
<dbReference type="GO" id="GO:0005634">
    <property type="term" value="C:nucleus"/>
    <property type="evidence" value="ECO:0007669"/>
    <property type="project" value="UniProtKB-SubCell"/>
</dbReference>
<dbReference type="PANTHER" id="PTHR31003">
    <property type="entry name" value="MYB FAMILY TRANSCRIPTION FACTOR"/>
    <property type="match status" value="1"/>
</dbReference>
<keyword evidence="3" id="KW-0238">DNA-binding</keyword>
<reference evidence="8" key="1">
    <citation type="journal article" date="2015" name="Nat. Genet.">
        <title>The pineapple genome and the evolution of CAM photosynthesis.</title>
        <authorList>
            <person name="Ming R."/>
            <person name="VanBuren R."/>
            <person name="Wai C.M."/>
            <person name="Tang H."/>
            <person name="Schatz M.C."/>
            <person name="Bowers J.E."/>
            <person name="Lyons E."/>
            <person name="Wang M.L."/>
            <person name="Chen J."/>
            <person name="Biggers E."/>
            <person name="Zhang J."/>
            <person name="Huang L."/>
            <person name="Zhang L."/>
            <person name="Miao W."/>
            <person name="Zhang J."/>
            <person name="Ye Z."/>
            <person name="Miao C."/>
            <person name="Lin Z."/>
            <person name="Wang H."/>
            <person name="Zhou H."/>
            <person name="Yim W.C."/>
            <person name="Priest H.D."/>
            <person name="Zheng C."/>
            <person name="Woodhouse M."/>
            <person name="Edger P.P."/>
            <person name="Guyot R."/>
            <person name="Guo H.B."/>
            <person name="Guo H."/>
            <person name="Zheng G."/>
            <person name="Singh R."/>
            <person name="Sharma A."/>
            <person name="Min X."/>
            <person name="Zheng Y."/>
            <person name="Lee H."/>
            <person name="Gurtowski J."/>
            <person name="Sedlazeck F.J."/>
            <person name="Harkess A."/>
            <person name="McKain M.R."/>
            <person name="Liao Z."/>
            <person name="Fang J."/>
            <person name="Liu J."/>
            <person name="Zhang X."/>
            <person name="Zhang Q."/>
            <person name="Hu W."/>
            <person name="Qin Y."/>
            <person name="Wang K."/>
            <person name="Chen L.Y."/>
            <person name="Shirley N."/>
            <person name="Lin Y.R."/>
            <person name="Liu L.Y."/>
            <person name="Hernandez A.G."/>
            <person name="Wright C.L."/>
            <person name="Bulone V."/>
            <person name="Tuskan G.A."/>
            <person name="Heath K."/>
            <person name="Zee F."/>
            <person name="Moore P.H."/>
            <person name="Sunkar R."/>
            <person name="Leebens-Mack J.H."/>
            <person name="Mockler T."/>
            <person name="Bennetzen J.L."/>
            <person name="Freeling M."/>
            <person name="Sankoff D."/>
            <person name="Paterson A.H."/>
            <person name="Zhu X."/>
            <person name="Yang X."/>
            <person name="Smith J.A."/>
            <person name="Cushman J.C."/>
            <person name="Paull R.E."/>
            <person name="Yu Q."/>
        </authorList>
    </citation>
    <scope>NUCLEOTIDE SEQUENCE [LARGE SCALE GENOMIC DNA]</scope>
    <source>
        <strain evidence="8">cv. F153</strain>
    </source>
</reference>
<dbReference type="PROSITE" id="PS51294">
    <property type="entry name" value="HTH_MYB"/>
    <property type="match status" value="1"/>
</dbReference>
<gene>
    <name evidence="9" type="primary">LOC109712719</name>
</gene>
<keyword evidence="5" id="KW-0539">Nucleus</keyword>
<dbReference type="InterPro" id="IPR001005">
    <property type="entry name" value="SANT/Myb"/>
</dbReference>
<evidence type="ECO:0000256" key="6">
    <source>
        <dbReference type="SAM" id="MobiDB-lite"/>
    </source>
</evidence>
<keyword evidence="4" id="KW-0804">Transcription</keyword>
<dbReference type="FunFam" id="1.10.10.60:FF:000007">
    <property type="entry name" value="Two-component response regulator"/>
    <property type="match status" value="1"/>
</dbReference>
<dbReference type="Proteomes" id="UP000515123">
    <property type="component" value="Linkage group 7"/>
</dbReference>
<feature type="region of interest" description="Disordered" evidence="6">
    <location>
        <begin position="284"/>
        <end position="305"/>
    </location>
</feature>
<evidence type="ECO:0000256" key="4">
    <source>
        <dbReference type="ARBA" id="ARBA00023163"/>
    </source>
</evidence>
<dbReference type="AlphaFoldDB" id="A0A6P5F788"/>
<feature type="compositionally biased region" description="Basic and acidic residues" evidence="6">
    <location>
        <begin position="284"/>
        <end position="293"/>
    </location>
</feature>
<evidence type="ECO:0000259" key="7">
    <source>
        <dbReference type="PROSITE" id="PS51294"/>
    </source>
</evidence>